<comment type="caution">
    <text evidence="2">The sequence shown here is derived from an EMBL/GenBank/DDBJ whole genome shotgun (WGS) entry which is preliminary data.</text>
</comment>
<dbReference type="PANTHER" id="PTHR43798">
    <property type="entry name" value="MONOACYLGLYCEROL LIPASE"/>
    <property type="match status" value="1"/>
</dbReference>
<evidence type="ECO:0000313" key="3">
    <source>
        <dbReference type="Proteomes" id="UP001595851"/>
    </source>
</evidence>
<dbReference type="InterPro" id="IPR050266">
    <property type="entry name" value="AB_hydrolase_sf"/>
</dbReference>
<organism evidence="2 3">
    <name type="scientific">Nonomuraea purpurea</name>
    <dbReference type="NCBI Taxonomy" id="1849276"/>
    <lineage>
        <taxon>Bacteria</taxon>
        <taxon>Bacillati</taxon>
        <taxon>Actinomycetota</taxon>
        <taxon>Actinomycetes</taxon>
        <taxon>Streptosporangiales</taxon>
        <taxon>Streptosporangiaceae</taxon>
        <taxon>Nonomuraea</taxon>
    </lineage>
</organism>
<proteinExistence type="predicted"/>
<evidence type="ECO:0000313" key="2">
    <source>
        <dbReference type="EMBL" id="MFC4008498.1"/>
    </source>
</evidence>
<evidence type="ECO:0000259" key="1">
    <source>
        <dbReference type="Pfam" id="PF12697"/>
    </source>
</evidence>
<dbReference type="GO" id="GO:0016787">
    <property type="term" value="F:hydrolase activity"/>
    <property type="evidence" value="ECO:0007669"/>
    <property type="project" value="UniProtKB-KW"/>
</dbReference>
<dbReference type="RefSeq" id="WP_379528559.1">
    <property type="nucleotide sequence ID" value="NZ_JBHSBI010000006.1"/>
</dbReference>
<protein>
    <submittedName>
        <fullName evidence="2">Alpha/beta fold hydrolase</fullName>
    </submittedName>
</protein>
<dbReference type="Gene3D" id="3.40.50.1820">
    <property type="entry name" value="alpha/beta hydrolase"/>
    <property type="match status" value="1"/>
</dbReference>
<dbReference type="InterPro" id="IPR000073">
    <property type="entry name" value="AB_hydrolase_1"/>
</dbReference>
<dbReference type="InterPro" id="IPR029058">
    <property type="entry name" value="AB_hydrolase_fold"/>
</dbReference>
<name>A0ABV8G750_9ACTN</name>
<dbReference type="SUPFAM" id="SSF53474">
    <property type="entry name" value="alpha/beta-Hydrolases"/>
    <property type="match status" value="1"/>
</dbReference>
<dbReference type="Pfam" id="PF12697">
    <property type="entry name" value="Abhydrolase_6"/>
    <property type="match status" value="1"/>
</dbReference>
<dbReference type="EMBL" id="JBHSBI010000006">
    <property type="protein sequence ID" value="MFC4008498.1"/>
    <property type="molecule type" value="Genomic_DNA"/>
</dbReference>
<keyword evidence="2" id="KW-0378">Hydrolase</keyword>
<gene>
    <name evidence="2" type="ORF">ACFOY2_14805</name>
</gene>
<dbReference type="PRINTS" id="PR00111">
    <property type="entry name" value="ABHYDROLASE"/>
</dbReference>
<dbReference type="Proteomes" id="UP001595851">
    <property type="component" value="Unassembled WGS sequence"/>
</dbReference>
<accession>A0ABV8G750</accession>
<keyword evidence="3" id="KW-1185">Reference proteome</keyword>
<feature type="domain" description="AB hydrolase-1" evidence="1">
    <location>
        <begin position="3"/>
        <end position="230"/>
    </location>
</feature>
<reference evidence="3" key="1">
    <citation type="journal article" date="2019" name="Int. J. Syst. Evol. Microbiol.">
        <title>The Global Catalogue of Microorganisms (GCM) 10K type strain sequencing project: providing services to taxonomists for standard genome sequencing and annotation.</title>
        <authorList>
            <consortium name="The Broad Institute Genomics Platform"/>
            <consortium name="The Broad Institute Genome Sequencing Center for Infectious Disease"/>
            <person name="Wu L."/>
            <person name="Ma J."/>
        </authorList>
    </citation>
    <scope>NUCLEOTIDE SEQUENCE [LARGE SCALE GENOMIC DNA]</scope>
    <source>
        <strain evidence="3">TBRC 1276</strain>
    </source>
</reference>
<sequence length="238" mass="25338">MRLLLLHPLGSDGRCWDEVAARLDGVETLAMDLPGHGTAACLPRGAGIGVFADTVAEALAGERVHVAGLSLGGLVAQELAARHPALVERVVLADTVDVYPEPMRQMWRERASVARDRGLAELAEPMAAMWFTDAFRAGGSRTPERIRELFLAMDPEGYARACEALEAADTTALVPAIKAPALVVCGSADLPPFTEAARRLHGELRRSELVWMAGAKHAAALERPAEFAAAVRAFLTAA</sequence>